<name>A0A3B1DSV7_9ZZZZ</name>
<keyword evidence="6 7" id="KW-0472">Membrane</keyword>
<sequence length="433" mass="45613">MHPEGFIGILVLLGLALLISEDRRHFPLRLVVVGVLVQFVCAWLLLRFPPVVFFFSILGQWVNAVIASADAGSAFVFGDLSRPDGPAGFVFAFRVLPVIVFFASFMAVLYHLGIMQRVIAALAWLLRKTLGVTGTEAMAMAANVFVGQTEAPLCVRPFIPRMTRSQLATLMVGGFATIAGSVFAAYVAMLGGIHTDDPARLAFIKHLITASVLSAPAAFIMAKIIVPERETPIDEGLRSAEIERTTRNTLDAAAAGATDGLRLALNVAAMLVAFVALLALVNTALGALGQVGLPRMALDALGIETLKLEVMLGWLLAPLAWTMGIPWAECSFFGTLLGEKLVVTEFIAYGHLAADIQAGVAGQPTQLSPRSAAIAAYALCGFANFPSIAIQIGGLTALAPSRRSEFATLGLRAMAGGALASWMTAAIAGVLLP</sequence>
<feature type="transmembrane region" description="Helical" evidence="7">
    <location>
        <begin position="267"/>
        <end position="289"/>
    </location>
</feature>
<dbReference type="GO" id="GO:0015293">
    <property type="term" value="F:symporter activity"/>
    <property type="evidence" value="ECO:0007669"/>
    <property type="project" value="TreeGrafter"/>
</dbReference>
<dbReference type="InterPro" id="IPR011642">
    <property type="entry name" value="Gate_dom"/>
</dbReference>
<dbReference type="AlphaFoldDB" id="A0A3B1DSV7"/>
<dbReference type="InterPro" id="IPR008276">
    <property type="entry name" value="C_nuclsd_transpt"/>
</dbReference>
<keyword evidence="4 7" id="KW-0812">Transmembrane</keyword>
<evidence type="ECO:0000256" key="3">
    <source>
        <dbReference type="ARBA" id="ARBA00022475"/>
    </source>
</evidence>
<dbReference type="GO" id="GO:0005886">
    <property type="term" value="C:plasma membrane"/>
    <property type="evidence" value="ECO:0007669"/>
    <property type="project" value="UniProtKB-SubCell"/>
</dbReference>
<dbReference type="InterPro" id="IPR011657">
    <property type="entry name" value="CNT_C_dom"/>
</dbReference>
<feature type="transmembrane region" description="Helical" evidence="7">
    <location>
        <begin position="6"/>
        <end position="21"/>
    </location>
</feature>
<comment type="subcellular location">
    <subcellularLocation>
        <location evidence="1">Cell membrane</location>
        <topology evidence="1">Multi-pass membrane protein</topology>
    </subcellularLocation>
</comment>
<organism evidence="11">
    <name type="scientific">hydrothermal vent metagenome</name>
    <dbReference type="NCBI Taxonomy" id="652676"/>
    <lineage>
        <taxon>unclassified sequences</taxon>
        <taxon>metagenomes</taxon>
        <taxon>ecological metagenomes</taxon>
    </lineage>
</organism>
<feature type="domain" description="Concentrative nucleoside transporter N-terminal" evidence="8">
    <location>
        <begin position="7"/>
        <end position="80"/>
    </location>
</feature>
<comment type="similarity">
    <text evidence="2">Belongs to the concentrative nucleoside transporter (CNT) (TC 2.A.41) family.</text>
</comment>
<keyword evidence="3" id="KW-1003">Cell membrane</keyword>
<evidence type="ECO:0000259" key="9">
    <source>
        <dbReference type="Pfam" id="PF07662"/>
    </source>
</evidence>
<protein>
    <submittedName>
        <fullName evidence="11">Nucleoside permease NupC</fullName>
    </submittedName>
</protein>
<gene>
    <name evidence="11" type="ORF">MNBD_PLANCTO03-1295</name>
</gene>
<dbReference type="Pfam" id="PF07662">
    <property type="entry name" value="Nucleos_tra2_C"/>
    <property type="match status" value="1"/>
</dbReference>
<evidence type="ECO:0000259" key="10">
    <source>
        <dbReference type="Pfam" id="PF07670"/>
    </source>
</evidence>
<feature type="transmembrane region" description="Helical" evidence="7">
    <location>
        <begin position="167"/>
        <end position="191"/>
    </location>
</feature>
<dbReference type="PANTHER" id="PTHR10590:SF4">
    <property type="entry name" value="SOLUTE CARRIER FAMILY 28 MEMBER 3"/>
    <property type="match status" value="1"/>
</dbReference>
<evidence type="ECO:0000259" key="8">
    <source>
        <dbReference type="Pfam" id="PF01773"/>
    </source>
</evidence>
<evidence type="ECO:0000256" key="7">
    <source>
        <dbReference type="SAM" id="Phobius"/>
    </source>
</evidence>
<feature type="domain" description="Concentrative nucleoside transporter C-terminal" evidence="9">
    <location>
        <begin position="206"/>
        <end position="429"/>
    </location>
</feature>
<evidence type="ECO:0000256" key="5">
    <source>
        <dbReference type="ARBA" id="ARBA00022989"/>
    </source>
</evidence>
<dbReference type="InterPro" id="IPR002668">
    <property type="entry name" value="CNT_N_dom"/>
</dbReference>
<reference evidence="11" key="1">
    <citation type="submission" date="2018-06" db="EMBL/GenBank/DDBJ databases">
        <authorList>
            <person name="Zhirakovskaya E."/>
        </authorList>
    </citation>
    <scope>NUCLEOTIDE SEQUENCE</scope>
</reference>
<evidence type="ECO:0000256" key="2">
    <source>
        <dbReference type="ARBA" id="ARBA00009033"/>
    </source>
</evidence>
<dbReference type="Pfam" id="PF07670">
    <property type="entry name" value="Gate"/>
    <property type="match status" value="1"/>
</dbReference>
<dbReference type="GO" id="GO:0005337">
    <property type="term" value="F:nucleoside transmembrane transporter activity"/>
    <property type="evidence" value="ECO:0007669"/>
    <property type="project" value="InterPro"/>
</dbReference>
<evidence type="ECO:0000256" key="6">
    <source>
        <dbReference type="ARBA" id="ARBA00023136"/>
    </source>
</evidence>
<feature type="domain" description="Nucleoside transporter/FeoB GTPase Gate" evidence="10">
    <location>
        <begin position="92"/>
        <end position="191"/>
    </location>
</feature>
<dbReference type="Pfam" id="PF01773">
    <property type="entry name" value="Nucleos_tra2_N"/>
    <property type="match status" value="1"/>
</dbReference>
<dbReference type="PANTHER" id="PTHR10590">
    <property type="entry name" value="SODIUM/NUCLEOSIDE COTRANSPORTER"/>
    <property type="match status" value="1"/>
</dbReference>
<feature type="transmembrane region" description="Helical" evidence="7">
    <location>
        <begin position="89"/>
        <end position="112"/>
    </location>
</feature>
<accession>A0A3B1DSV7</accession>
<proteinExistence type="inferred from homology"/>
<keyword evidence="5 7" id="KW-1133">Transmembrane helix</keyword>
<dbReference type="EMBL" id="UOGK01000303">
    <property type="protein sequence ID" value="VAX39913.1"/>
    <property type="molecule type" value="Genomic_DNA"/>
</dbReference>
<evidence type="ECO:0000256" key="1">
    <source>
        <dbReference type="ARBA" id="ARBA00004651"/>
    </source>
</evidence>
<feature type="transmembrane region" description="Helical" evidence="7">
    <location>
        <begin position="374"/>
        <end position="399"/>
    </location>
</feature>
<evidence type="ECO:0000256" key="4">
    <source>
        <dbReference type="ARBA" id="ARBA00022692"/>
    </source>
</evidence>
<feature type="transmembrane region" description="Helical" evidence="7">
    <location>
        <begin position="411"/>
        <end position="432"/>
    </location>
</feature>
<evidence type="ECO:0000313" key="11">
    <source>
        <dbReference type="EMBL" id="VAX39913.1"/>
    </source>
</evidence>
<feature type="transmembrane region" description="Helical" evidence="7">
    <location>
        <begin position="28"/>
        <end position="46"/>
    </location>
</feature>